<comment type="caution">
    <text evidence="1">The sequence shown here is derived from an EMBL/GenBank/DDBJ whole genome shotgun (WGS) entry which is preliminary data.</text>
</comment>
<protein>
    <submittedName>
        <fullName evidence="1">Uncharacterized protein</fullName>
    </submittedName>
</protein>
<reference evidence="1 2" key="1">
    <citation type="submission" date="2024-11" db="EMBL/GenBank/DDBJ databases">
        <title>The Natural Products Discovery Center: Release of the First 8490 Sequenced Strains for Exploring Actinobacteria Biosynthetic Diversity.</title>
        <authorList>
            <person name="Kalkreuter E."/>
            <person name="Kautsar S.A."/>
            <person name="Yang D."/>
            <person name="Bader C.D."/>
            <person name="Teijaro C.N."/>
            <person name="Fluegel L."/>
            <person name="Davis C.M."/>
            <person name="Simpson J.R."/>
            <person name="Lauterbach L."/>
            <person name="Steele A.D."/>
            <person name="Gui C."/>
            <person name="Meng S."/>
            <person name="Li G."/>
            <person name="Viehrig K."/>
            <person name="Ye F."/>
            <person name="Su P."/>
            <person name="Kiefer A.F."/>
            <person name="Nichols A."/>
            <person name="Cepeda A.J."/>
            <person name="Yan W."/>
            <person name="Fan B."/>
            <person name="Jiang Y."/>
            <person name="Adhikari A."/>
            <person name="Zheng C.-J."/>
            <person name="Schuster L."/>
            <person name="Cowan T.M."/>
            <person name="Smanski M.J."/>
            <person name="Chevrette M.G."/>
            <person name="De Carvalho L.P.S."/>
            <person name="Shen B."/>
        </authorList>
    </citation>
    <scope>NUCLEOTIDE SEQUENCE [LARGE SCALE GENOMIC DNA]</scope>
    <source>
        <strain evidence="1 2">NPDC078403</strain>
    </source>
</reference>
<keyword evidence="2" id="KW-1185">Reference proteome</keyword>
<dbReference type="Proteomes" id="UP001620262">
    <property type="component" value="Unassembled WGS sequence"/>
</dbReference>
<name>A0ABW8KZL9_9GAMM</name>
<dbReference type="EMBL" id="JBJDOT010000022">
    <property type="protein sequence ID" value="MFK3865230.1"/>
    <property type="molecule type" value="Genomic_DNA"/>
</dbReference>
<evidence type="ECO:0000313" key="2">
    <source>
        <dbReference type="Proteomes" id="UP001620262"/>
    </source>
</evidence>
<accession>A0ABW8KZL9</accession>
<evidence type="ECO:0000313" key="1">
    <source>
        <dbReference type="EMBL" id="MFK3865230.1"/>
    </source>
</evidence>
<proteinExistence type="predicted"/>
<organism evidence="1 2">
    <name type="scientific">Pseudoalteromonas rhizosphaerae</name>
    <dbReference type="NCBI Taxonomy" id="2518973"/>
    <lineage>
        <taxon>Bacteria</taxon>
        <taxon>Pseudomonadati</taxon>
        <taxon>Pseudomonadota</taxon>
        <taxon>Gammaproteobacteria</taxon>
        <taxon>Alteromonadales</taxon>
        <taxon>Pseudoalteromonadaceae</taxon>
        <taxon>Pseudoalteromonas</taxon>
    </lineage>
</organism>
<gene>
    <name evidence="1" type="ORF">ACI2JU_15335</name>
</gene>
<dbReference type="RefSeq" id="WP_404675879.1">
    <property type="nucleotide sequence ID" value="NZ_JBJDOT010000022.1"/>
</dbReference>
<sequence length="130" mass="14921">MILSEIIEKLVGVDETLRVNCSISSMGLISNVYVVGQVRPDYPGVVLGDREPHLREKIAGEFVKKLKTFGERFQENEFLLEQTIDIDKTKYEVRYFKLSDVKLESKALLLNASQGEVVEFREEHDQVESE</sequence>